<dbReference type="PANTHER" id="PTHR46375:SF5">
    <property type="entry name" value="KELCH REPEAT AND BTB DOMAIN-CONTAINING PROTEIN 13-RELATED"/>
    <property type="match status" value="1"/>
</dbReference>
<dbReference type="InterPro" id="IPR011333">
    <property type="entry name" value="SKP1/BTB/POZ_sf"/>
</dbReference>
<dbReference type="Gene3D" id="2.120.10.80">
    <property type="entry name" value="Kelch-type beta propeller"/>
    <property type="match status" value="1"/>
</dbReference>
<reference evidence="4" key="3">
    <citation type="submission" date="2025-08" db="UniProtKB">
        <authorList>
            <consortium name="Ensembl"/>
        </authorList>
    </citation>
    <scope>IDENTIFICATION</scope>
</reference>
<dbReference type="InterPro" id="IPR006652">
    <property type="entry name" value="Kelch_1"/>
</dbReference>
<dbReference type="SMART" id="SM00612">
    <property type="entry name" value="Kelch"/>
    <property type="match status" value="2"/>
</dbReference>
<evidence type="ECO:0000256" key="1">
    <source>
        <dbReference type="ARBA" id="ARBA00022441"/>
    </source>
</evidence>
<evidence type="ECO:0000259" key="3">
    <source>
        <dbReference type="SMART" id="SM00225"/>
    </source>
</evidence>
<dbReference type="GeneTree" id="ENSGT00940000168446"/>
<reference evidence="4" key="4">
    <citation type="submission" date="2025-09" db="UniProtKB">
        <authorList>
            <consortium name="Ensembl"/>
        </authorList>
    </citation>
    <scope>IDENTIFICATION</scope>
</reference>
<proteinExistence type="predicted"/>
<keyword evidence="5" id="KW-1185">Reference proteome</keyword>
<evidence type="ECO:0000313" key="5">
    <source>
        <dbReference type="Proteomes" id="UP000265140"/>
    </source>
</evidence>
<dbReference type="Proteomes" id="UP000265140">
    <property type="component" value="Chromosome 19"/>
</dbReference>
<reference evidence="5" key="1">
    <citation type="journal article" date="2014" name="PLoS ONE">
        <title>The genome and linkage map of the northern pike (Esox lucius): conserved synteny revealed between the salmonid sister group and the Neoteleostei.</title>
        <authorList>
            <person name="Rondeau E.B."/>
            <person name="Minkley D.R."/>
            <person name="Leong J.S."/>
            <person name="Messmer A.M."/>
            <person name="Jantzen J.R."/>
            <person name="von Schalburg K.R."/>
            <person name="Lemon C."/>
            <person name="Bird N.H."/>
            <person name="Koop B.F."/>
        </authorList>
    </citation>
    <scope>NUCLEOTIDE SEQUENCE</scope>
</reference>
<dbReference type="Gene3D" id="3.30.710.10">
    <property type="entry name" value="Potassium Channel Kv1.1, Chain A"/>
    <property type="match status" value="1"/>
</dbReference>
<accession>A0A3P8YKF0</accession>
<name>A0A3P8YKF0_ESOLU</name>
<reference evidence="4" key="2">
    <citation type="submission" date="2020-02" db="EMBL/GenBank/DDBJ databases">
        <title>Esox lucius (northern pike) genome, fEsoLuc1, primary haplotype.</title>
        <authorList>
            <person name="Myers G."/>
            <person name="Karagic N."/>
            <person name="Meyer A."/>
            <person name="Pippel M."/>
            <person name="Reichard M."/>
            <person name="Winkler S."/>
            <person name="Tracey A."/>
            <person name="Sims Y."/>
            <person name="Howe K."/>
            <person name="Rhie A."/>
            <person name="Formenti G."/>
            <person name="Durbin R."/>
            <person name="Fedrigo O."/>
            <person name="Jarvis E.D."/>
        </authorList>
    </citation>
    <scope>NUCLEOTIDE SEQUENCE [LARGE SCALE GENOMIC DNA]</scope>
</reference>
<dbReference type="Bgee" id="ENSELUG00000016829">
    <property type="expression patterns" value="Expressed in muscle tissue and 2 other cell types or tissues"/>
</dbReference>
<dbReference type="Pfam" id="PF01344">
    <property type="entry name" value="Kelch_1"/>
    <property type="match status" value="2"/>
</dbReference>
<keyword evidence="2" id="KW-0677">Repeat</keyword>
<sequence>SLRSRQTLKLVVEGAVFTEEKDFLVQSCEYFQALYRSGMKECRQQEIHLKGLCARGFLIALVVLRGERPILDADEIVEAIECAAFLQVQPLAKHLVEIIDSDNCLLMYHTAANFGLMALYHAAAMFIRNMYHDLESEVRKSLPIELVLYVESLVPSTFVAVGAHSTCGVNETIHVGNRTLCHLDDDGKSWKVLTELPPKASTSMAGVTVLDNKLYVVCGIQLQGAQKQAVESCFCYNVESDEWSTFASPKQLRYNFPLVGLDGCLYAIGGEYKQTIMSSVETYKVGTGRWSFAAHLPRPVAGAACTKSMGRIFVCLWKPMETTEIYEYLTRNDQWLLVTTLIRHQSYGHAIVAHRDNLFVMRNGPQDDFLRCMMDCYNLSTGQWTTLPGHFANSKGSLFTAVVRGDSAYTLNRTMTLEYAIEGKTWKPRNQMKGFPRSGSLWTFFLRLPKGNR</sequence>
<dbReference type="SUPFAM" id="SSF117281">
    <property type="entry name" value="Kelch motif"/>
    <property type="match status" value="1"/>
</dbReference>
<organism evidence="4 5">
    <name type="scientific">Esox lucius</name>
    <name type="common">Northern pike</name>
    <dbReference type="NCBI Taxonomy" id="8010"/>
    <lineage>
        <taxon>Eukaryota</taxon>
        <taxon>Metazoa</taxon>
        <taxon>Chordata</taxon>
        <taxon>Craniata</taxon>
        <taxon>Vertebrata</taxon>
        <taxon>Euteleostomi</taxon>
        <taxon>Actinopterygii</taxon>
        <taxon>Neopterygii</taxon>
        <taxon>Teleostei</taxon>
        <taxon>Protacanthopterygii</taxon>
        <taxon>Esociformes</taxon>
        <taxon>Esocidae</taxon>
        <taxon>Esox</taxon>
    </lineage>
</organism>
<feature type="domain" description="BTB" evidence="3">
    <location>
        <begin position="6"/>
        <end position="103"/>
    </location>
</feature>
<dbReference type="FunCoup" id="A0A3P8YKF0">
    <property type="interactions" value="11"/>
</dbReference>
<dbReference type="Ensembl" id="ENSELUT00000026595.3">
    <property type="protein sequence ID" value="ENSELUP00000017082.2"/>
    <property type="gene ID" value="ENSELUG00000016829.3"/>
</dbReference>
<dbReference type="SMART" id="SM00225">
    <property type="entry name" value="BTB"/>
    <property type="match status" value="1"/>
</dbReference>
<protein>
    <recommendedName>
        <fullName evidence="3">BTB domain-containing protein</fullName>
    </recommendedName>
</protein>
<dbReference type="PANTHER" id="PTHR46375">
    <property type="entry name" value="KELCH REPEAT AND BTB DOMAIN-CONTAINING PROTEIN 13-RELATED"/>
    <property type="match status" value="1"/>
</dbReference>
<dbReference type="InterPro" id="IPR000210">
    <property type="entry name" value="BTB/POZ_dom"/>
</dbReference>
<keyword evidence="1" id="KW-0880">Kelch repeat</keyword>
<dbReference type="SUPFAM" id="SSF54695">
    <property type="entry name" value="POZ domain"/>
    <property type="match status" value="1"/>
</dbReference>
<dbReference type="OMA" id="WSEFPSP"/>
<dbReference type="STRING" id="8010.ENSELUP00000017082"/>
<dbReference type="InterPro" id="IPR015915">
    <property type="entry name" value="Kelch-typ_b-propeller"/>
</dbReference>
<dbReference type="Pfam" id="PF00651">
    <property type="entry name" value="BTB"/>
    <property type="match status" value="1"/>
</dbReference>
<dbReference type="AlphaFoldDB" id="A0A3P8YKF0"/>
<evidence type="ECO:0000313" key="4">
    <source>
        <dbReference type="Ensembl" id="ENSELUP00000017082.2"/>
    </source>
</evidence>
<dbReference type="InterPro" id="IPR052392">
    <property type="entry name" value="Kelch-BTB_domain-containing"/>
</dbReference>
<dbReference type="InParanoid" id="A0A3P8YKF0"/>
<evidence type="ECO:0000256" key="2">
    <source>
        <dbReference type="ARBA" id="ARBA00022737"/>
    </source>
</evidence>